<keyword evidence="3 6" id="KW-1133">Transmembrane helix</keyword>
<accession>A0ABU8PRY9</accession>
<gene>
    <name evidence="8" type="ORF">WH298_09795</name>
</gene>
<evidence type="ECO:0000256" key="6">
    <source>
        <dbReference type="SAM" id="Phobius"/>
    </source>
</evidence>
<comment type="subcellular location">
    <subcellularLocation>
        <location evidence="1">Membrane</location>
        <topology evidence="1">Multi-pass membrane protein</topology>
    </subcellularLocation>
</comment>
<dbReference type="NCBIfam" id="TIGR00893">
    <property type="entry name" value="2A0114"/>
    <property type="match status" value="1"/>
</dbReference>
<organism evidence="8 9">
    <name type="scientific">Pantoea nemavictus</name>
    <dbReference type="NCBI Taxonomy" id="2726955"/>
    <lineage>
        <taxon>Bacteria</taxon>
        <taxon>Pseudomonadati</taxon>
        <taxon>Pseudomonadota</taxon>
        <taxon>Gammaproteobacteria</taxon>
        <taxon>Enterobacterales</taxon>
        <taxon>Erwiniaceae</taxon>
        <taxon>Pantoea</taxon>
    </lineage>
</organism>
<feature type="transmembrane region" description="Helical" evidence="6">
    <location>
        <begin position="53"/>
        <end position="75"/>
    </location>
</feature>
<dbReference type="Gene3D" id="1.20.1250.20">
    <property type="entry name" value="MFS general substrate transporter like domains"/>
    <property type="match status" value="2"/>
</dbReference>
<feature type="transmembrane region" description="Helical" evidence="6">
    <location>
        <begin position="81"/>
        <end position="108"/>
    </location>
</feature>
<evidence type="ECO:0000256" key="3">
    <source>
        <dbReference type="ARBA" id="ARBA00022989"/>
    </source>
</evidence>
<sequence length="430" mass="47159">MDLSAVQAKPTRRRYITLLMIFITVVICYVDRANLAVASAHIQEEFGITKAQMGYVFSAFAWLYTLCQIPGGWFLDRVGPRVTYFIAIFGWSVATLFQGFATGLLSLIGLRAITGIFEAPAFPTNNRLVTSWFPEQERASAVGFYTSGQFVGLAFLTPLLIWIQELLSWHWVFIITGGIGIIWSLIWIKFYQAPSQSKGINKAELDYIREGGAMVDGDAPSEKKTRTKLTAADWKLVFHRKLCGVYLGQFAVTSTLWFFLTWFPNYLTQEKHIAALTAGFMTTVPFLAAFVGVILSGIVADRLVRSGRSLGFARKTPIICGLLISTCIMGANYTNDPIWIMTLMAIAFFGNGFASITWSLVSSLAPVRLIGLTGGMFNFVGGLGGITVPLVVGYLAQDYGFAPALVYISAVALIGALSYILLVGDVKRVG</sequence>
<dbReference type="RefSeq" id="WP_180822749.1">
    <property type="nucleotide sequence ID" value="NZ_JACAWY010000001.1"/>
</dbReference>
<dbReference type="EMBL" id="JBBGZW010000001">
    <property type="protein sequence ID" value="MEJ5045493.1"/>
    <property type="molecule type" value="Genomic_DNA"/>
</dbReference>
<keyword evidence="2 6" id="KW-0812">Transmembrane</keyword>
<dbReference type="InterPro" id="IPR000849">
    <property type="entry name" value="Sugar_P_transporter"/>
</dbReference>
<feature type="transmembrane region" description="Helical" evidence="6">
    <location>
        <begin position="15"/>
        <end position="32"/>
    </location>
</feature>
<dbReference type="CDD" id="cd17319">
    <property type="entry name" value="MFS_ExuT_GudP_like"/>
    <property type="match status" value="1"/>
</dbReference>
<feature type="transmembrane region" description="Helical" evidence="6">
    <location>
        <begin position="275"/>
        <end position="300"/>
    </location>
</feature>
<evidence type="ECO:0000256" key="2">
    <source>
        <dbReference type="ARBA" id="ARBA00022692"/>
    </source>
</evidence>
<keyword evidence="4 6" id="KW-0472">Membrane</keyword>
<feature type="transmembrane region" description="Helical" evidence="6">
    <location>
        <begin position="142"/>
        <end position="163"/>
    </location>
</feature>
<dbReference type="PROSITE" id="PS50850">
    <property type="entry name" value="MFS"/>
    <property type="match status" value="1"/>
</dbReference>
<dbReference type="NCBIfam" id="TIGR00881">
    <property type="entry name" value="2A0104"/>
    <property type="match status" value="1"/>
</dbReference>
<comment type="caution">
    <text evidence="8">The sequence shown here is derived from an EMBL/GenBank/DDBJ whole genome shotgun (WGS) entry which is preliminary data.</text>
</comment>
<keyword evidence="9" id="KW-1185">Reference proteome</keyword>
<proteinExistence type="inferred from homology"/>
<evidence type="ECO:0000259" key="7">
    <source>
        <dbReference type="PROSITE" id="PS50850"/>
    </source>
</evidence>
<feature type="transmembrane region" description="Helical" evidence="6">
    <location>
        <begin position="373"/>
        <end position="395"/>
    </location>
</feature>
<dbReference type="PANTHER" id="PTHR11662">
    <property type="entry name" value="SOLUTE CARRIER FAMILY 17"/>
    <property type="match status" value="1"/>
</dbReference>
<feature type="domain" description="Major facilitator superfamily (MFS) profile" evidence="7">
    <location>
        <begin position="17"/>
        <end position="427"/>
    </location>
</feature>
<evidence type="ECO:0000313" key="9">
    <source>
        <dbReference type="Proteomes" id="UP001362100"/>
    </source>
</evidence>
<dbReference type="SUPFAM" id="SSF103473">
    <property type="entry name" value="MFS general substrate transporter"/>
    <property type="match status" value="1"/>
</dbReference>
<evidence type="ECO:0000256" key="5">
    <source>
        <dbReference type="ARBA" id="ARBA00038514"/>
    </source>
</evidence>
<dbReference type="InterPro" id="IPR011701">
    <property type="entry name" value="MFS"/>
</dbReference>
<dbReference type="PIRSF" id="PIRSF002808">
    <property type="entry name" value="Hexose_phosphate_transp"/>
    <property type="match status" value="1"/>
</dbReference>
<protein>
    <submittedName>
        <fullName evidence="8">MFS transporter</fullName>
    </submittedName>
</protein>
<evidence type="ECO:0000313" key="8">
    <source>
        <dbReference type="EMBL" id="MEJ5045493.1"/>
    </source>
</evidence>
<comment type="similarity">
    <text evidence="5">Belongs to the major facilitator superfamily. Phthalate permease family.</text>
</comment>
<dbReference type="Pfam" id="PF07690">
    <property type="entry name" value="MFS_1"/>
    <property type="match status" value="1"/>
</dbReference>
<feature type="transmembrane region" description="Helical" evidence="6">
    <location>
        <begin position="401"/>
        <end position="422"/>
    </location>
</feature>
<reference evidence="8 9" key="1">
    <citation type="submission" date="2023-12" db="EMBL/GenBank/DDBJ databases">
        <title>Gut-associated functions are favored during microbiome assembly across C. elegans life.</title>
        <authorList>
            <person name="Zimmermann J."/>
        </authorList>
    </citation>
    <scope>NUCLEOTIDE SEQUENCE [LARGE SCALE GENOMIC DNA]</scope>
    <source>
        <strain evidence="8 9">BIGb0393</strain>
    </source>
</reference>
<dbReference type="Proteomes" id="UP001362100">
    <property type="component" value="Unassembled WGS sequence"/>
</dbReference>
<feature type="transmembrane region" description="Helical" evidence="6">
    <location>
        <begin position="312"/>
        <end position="332"/>
    </location>
</feature>
<dbReference type="PANTHER" id="PTHR11662:SF333">
    <property type="entry name" value="D-GALACTONATE TRANSPORTER"/>
    <property type="match status" value="1"/>
</dbReference>
<dbReference type="InterPro" id="IPR020846">
    <property type="entry name" value="MFS_dom"/>
</dbReference>
<dbReference type="InterPro" id="IPR036259">
    <property type="entry name" value="MFS_trans_sf"/>
</dbReference>
<evidence type="ECO:0000256" key="4">
    <source>
        <dbReference type="ARBA" id="ARBA00023136"/>
    </source>
</evidence>
<dbReference type="InterPro" id="IPR050382">
    <property type="entry name" value="MFS_Na/Anion_cotransporter"/>
</dbReference>
<feature type="transmembrane region" description="Helical" evidence="6">
    <location>
        <begin position="243"/>
        <end position="263"/>
    </location>
</feature>
<feature type="transmembrane region" description="Helical" evidence="6">
    <location>
        <begin position="338"/>
        <end position="361"/>
    </location>
</feature>
<evidence type="ECO:0000256" key="1">
    <source>
        <dbReference type="ARBA" id="ARBA00004141"/>
    </source>
</evidence>
<name>A0ABU8PRY9_9GAMM</name>
<feature type="transmembrane region" description="Helical" evidence="6">
    <location>
        <begin position="169"/>
        <end position="188"/>
    </location>
</feature>